<accession>A0A9X3TRV7</accession>
<evidence type="ECO:0000313" key="2">
    <source>
        <dbReference type="Proteomes" id="UP001151071"/>
    </source>
</evidence>
<reference evidence="1" key="1">
    <citation type="submission" date="2022-12" db="EMBL/GenBank/DDBJ databases">
        <title>Draft genome sequence of the thermophilic strain Brevibacillus thermoruber HT42, isolated from Los Humeros, Puebla, Mexico, with biotechnological potential.</title>
        <authorList>
            <person name="Lara Sanchez J."/>
            <person name="Solis Palacios R."/>
            <person name="Bustos Baena A.S."/>
            <person name="Ruz Baez A.E."/>
            <person name="Espinosa Luna G."/>
            <person name="Oliart Ros R.M."/>
        </authorList>
    </citation>
    <scope>NUCLEOTIDE SEQUENCE</scope>
    <source>
        <strain evidence="1">HT42</strain>
    </source>
</reference>
<sequence length="52" mass="5978">MKTAMMITFMFLVLFLLALLTFTIITVIRKAEFEEALVSPGKEDGTQEERPR</sequence>
<organism evidence="1 2">
    <name type="scientific">Brevibacillus thermoruber</name>
    <dbReference type="NCBI Taxonomy" id="33942"/>
    <lineage>
        <taxon>Bacteria</taxon>
        <taxon>Bacillati</taxon>
        <taxon>Bacillota</taxon>
        <taxon>Bacilli</taxon>
        <taxon>Bacillales</taxon>
        <taxon>Paenibacillaceae</taxon>
        <taxon>Brevibacillus</taxon>
    </lineage>
</organism>
<dbReference type="AlphaFoldDB" id="A0A9X3TRV7"/>
<keyword evidence="2" id="KW-1185">Reference proteome</keyword>
<protein>
    <recommendedName>
        <fullName evidence="3">YtzI protein</fullName>
    </recommendedName>
</protein>
<evidence type="ECO:0008006" key="3">
    <source>
        <dbReference type="Google" id="ProtNLM"/>
    </source>
</evidence>
<name>A0A9X3TRV7_9BACL</name>
<dbReference type="EMBL" id="JAPYYP010000016">
    <property type="protein sequence ID" value="MDA5109333.1"/>
    <property type="molecule type" value="Genomic_DNA"/>
</dbReference>
<proteinExistence type="predicted"/>
<evidence type="ECO:0000313" key="1">
    <source>
        <dbReference type="EMBL" id="MDA5109333.1"/>
    </source>
</evidence>
<dbReference type="RefSeq" id="WP_162836718.1">
    <property type="nucleotide sequence ID" value="NZ_JAPYYP010000016.1"/>
</dbReference>
<dbReference type="Proteomes" id="UP001151071">
    <property type="component" value="Unassembled WGS sequence"/>
</dbReference>
<gene>
    <name evidence="1" type="ORF">O3V59_13260</name>
</gene>
<comment type="caution">
    <text evidence="1">The sequence shown here is derived from an EMBL/GenBank/DDBJ whole genome shotgun (WGS) entry which is preliminary data.</text>
</comment>